<reference evidence="3 4" key="1">
    <citation type="submission" date="2014-07" db="EMBL/GenBank/DDBJ databases">
        <title>Draft genome of Clostridium sulfidigenes 113A isolated from sediments associated with methane hydrate from Krishna Godavari basin.</title>
        <authorList>
            <person name="Honkalas V.S."/>
            <person name="Dabir A.P."/>
            <person name="Arora P."/>
            <person name="Dhakephalkar P.K."/>
        </authorList>
    </citation>
    <scope>NUCLEOTIDE SEQUENCE [LARGE SCALE GENOMIC DNA]</scope>
    <source>
        <strain evidence="3 4">113A</strain>
    </source>
</reference>
<feature type="signal peptide" evidence="2">
    <location>
        <begin position="1"/>
        <end position="18"/>
    </location>
</feature>
<evidence type="ECO:0000256" key="1">
    <source>
        <dbReference type="SAM" id="MobiDB-lite"/>
    </source>
</evidence>
<keyword evidence="4" id="KW-1185">Reference proteome</keyword>
<name>A0A084JF46_9CLOT</name>
<feature type="compositionally biased region" description="Low complexity" evidence="1">
    <location>
        <begin position="32"/>
        <end position="41"/>
    </location>
</feature>
<dbReference type="AlphaFoldDB" id="A0A084JF46"/>
<feature type="chain" id="PRO_5039497604" description="Lipoprotein" evidence="2">
    <location>
        <begin position="19"/>
        <end position="181"/>
    </location>
</feature>
<dbReference type="Proteomes" id="UP000028542">
    <property type="component" value="Unassembled WGS sequence"/>
</dbReference>
<dbReference type="eggNOG" id="ENOG50323Q3">
    <property type="taxonomic scope" value="Bacteria"/>
</dbReference>
<evidence type="ECO:0008006" key="5">
    <source>
        <dbReference type="Google" id="ProtNLM"/>
    </source>
</evidence>
<feature type="region of interest" description="Disordered" evidence="1">
    <location>
        <begin position="23"/>
        <end position="53"/>
    </location>
</feature>
<gene>
    <name evidence="3" type="ORF">IO99_04750</name>
</gene>
<proteinExistence type="predicted"/>
<accession>A0A084JF46</accession>
<dbReference type="PROSITE" id="PS51257">
    <property type="entry name" value="PROKAR_LIPOPROTEIN"/>
    <property type="match status" value="1"/>
</dbReference>
<keyword evidence="2" id="KW-0732">Signal</keyword>
<protein>
    <recommendedName>
        <fullName evidence="5">Lipoprotein</fullName>
    </recommendedName>
</protein>
<dbReference type="EMBL" id="JPMD01000010">
    <property type="protein sequence ID" value="KEZ87580.1"/>
    <property type="molecule type" value="Genomic_DNA"/>
</dbReference>
<dbReference type="RefSeq" id="WP_035130825.1">
    <property type="nucleotide sequence ID" value="NZ_JPMD01000010.1"/>
</dbReference>
<organism evidence="3 4">
    <name type="scientific">Clostridium sulfidigenes</name>
    <dbReference type="NCBI Taxonomy" id="318464"/>
    <lineage>
        <taxon>Bacteria</taxon>
        <taxon>Bacillati</taxon>
        <taxon>Bacillota</taxon>
        <taxon>Clostridia</taxon>
        <taxon>Eubacteriales</taxon>
        <taxon>Clostridiaceae</taxon>
        <taxon>Clostridium</taxon>
    </lineage>
</organism>
<evidence type="ECO:0000256" key="2">
    <source>
        <dbReference type="SAM" id="SignalP"/>
    </source>
</evidence>
<evidence type="ECO:0000313" key="4">
    <source>
        <dbReference type="Proteomes" id="UP000028542"/>
    </source>
</evidence>
<evidence type="ECO:0000313" key="3">
    <source>
        <dbReference type="EMBL" id="KEZ87580.1"/>
    </source>
</evidence>
<comment type="caution">
    <text evidence="3">The sequence shown here is derived from an EMBL/GenBank/DDBJ whole genome shotgun (WGS) entry which is preliminary data.</text>
</comment>
<sequence length="181" mass="20495">MKRIIALVLTATIGLALVGCGTKTNTSEDSSAKTTEQTSTQESKEKESTEVPEVTYESFESLLNSFANEEYYYNEANTLKLLTDEDETAFVKKAETALDKVLSDEKIDKSKAKVYQYYRNVNGKKDQVAYVITYGDNNTAEKVYEVYSDVSDDFEITFKEVKENSDIIAHKQFAELFKGEF</sequence>